<dbReference type="EMBL" id="JACFYJ010000229">
    <property type="protein sequence ID" value="MEI6003465.1"/>
    <property type="molecule type" value="Genomic_DNA"/>
</dbReference>
<feature type="non-terminal residue" evidence="1">
    <location>
        <position position="104"/>
    </location>
</feature>
<comment type="caution">
    <text evidence="1">The sequence shown here is derived from an EMBL/GenBank/DDBJ whole genome shotgun (WGS) entry which is preliminary data.</text>
</comment>
<gene>
    <name evidence="1" type="ORF">H3V53_42310</name>
</gene>
<evidence type="ECO:0000313" key="2">
    <source>
        <dbReference type="Proteomes" id="UP001386437"/>
    </source>
</evidence>
<proteinExistence type="predicted"/>
<accession>A0ABU8J732</accession>
<name>A0ABU8J732_9BURK</name>
<keyword evidence="2" id="KW-1185">Reference proteome</keyword>
<reference evidence="1 2" key="1">
    <citation type="journal article" date="2022" name="Arch. Microbiol.">
        <title>Paraburkholderia bengalensis sp. nov. isolated from roots of Oryza sativa, IR64.</title>
        <authorList>
            <person name="Nag P."/>
            <person name="Mondal N."/>
            <person name="Sarkar J."/>
            <person name="Das S."/>
        </authorList>
    </citation>
    <scope>NUCLEOTIDE SEQUENCE [LARGE SCALE GENOMIC DNA]</scope>
    <source>
        <strain evidence="1 2">IR64_4_BI</strain>
    </source>
</reference>
<dbReference type="Proteomes" id="UP001386437">
    <property type="component" value="Unassembled WGS sequence"/>
</dbReference>
<protein>
    <submittedName>
        <fullName evidence="1">Uncharacterized protein</fullName>
    </submittedName>
</protein>
<sequence>MQFLRSVDRSVSIRFPKSLPKNVAAETEKWQARQKADRFMAALAEVALEIIMKRTVEDEGWVIKASPITIAKQLLLSLKCRCAKFVAQPRIKWTHDDNKVQGWP</sequence>
<evidence type="ECO:0000313" key="1">
    <source>
        <dbReference type="EMBL" id="MEI6003465.1"/>
    </source>
</evidence>
<organism evidence="1 2">
    <name type="scientific">Paraburkholderia bengalensis</name>
    <dbReference type="NCBI Taxonomy" id="2747562"/>
    <lineage>
        <taxon>Bacteria</taxon>
        <taxon>Pseudomonadati</taxon>
        <taxon>Pseudomonadota</taxon>
        <taxon>Betaproteobacteria</taxon>
        <taxon>Burkholderiales</taxon>
        <taxon>Burkholderiaceae</taxon>
        <taxon>Paraburkholderia</taxon>
    </lineage>
</organism>